<evidence type="ECO:0000313" key="3">
    <source>
        <dbReference type="RefSeq" id="XP_039124128.1"/>
    </source>
</evidence>
<protein>
    <submittedName>
        <fullName evidence="2 3">Uncharacterized protein LOC120260659 isoform X1</fullName>
    </submittedName>
</protein>
<proteinExistence type="predicted"/>
<organism evidence="1 2">
    <name type="scientific">Dioscorea cayennensis subsp. rotundata</name>
    <name type="common">White Guinea yam</name>
    <name type="synonym">Dioscorea rotundata</name>
    <dbReference type="NCBI Taxonomy" id="55577"/>
    <lineage>
        <taxon>Eukaryota</taxon>
        <taxon>Viridiplantae</taxon>
        <taxon>Streptophyta</taxon>
        <taxon>Embryophyta</taxon>
        <taxon>Tracheophyta</taxon>
        <taxon>Spermatophyta</taxon>
        <taxon>Magnoliopsida</taxon>
        <taxon>Liliopsida</taxon>
        <taxon>Dioscoreales</taxon>
        <taxon>Dioscoreaceae</taxon>
        <taxon>Dioscorea</taxon>
    </lineage>
</organism>
<sequence length="222" mass="24960">MFLIAVHMGTTSISWKEVYVLPDRFSDESQSFKQPTARVVAVNGSLQEFPIPVSVSDVLDFFEHLRLQDPFFICSSDTLFYDEYILRMKLDDSLVSGQIYFVLHSSMLDAPLTSLDMASLALKASCALASAVKVPRLRRARVVPTGDNSTDFDVENRRFNEATLGVGVGVGVGHNYHSSTTNNINKIRMKMGTVSMRTRLRPSRRTFNTSKRRLPTIDEVDE</sequence>
<accession>A0AB40BA19</accession>
<keyword evidence="1" id="KW-1185">Reference proteome</keyword>
<dbReference type="PANTHER" id="PTHR33052">
    <property type="entry name" value="DUF4228 DOMAIN PROTEIN-RELATED"/>
    <property type="match status" value="1"/>
</dbReference>
<dbReference type="RefSeq" id="XP_039124128.1">
    <property type="nucleotide sequence ID" value="XM_039268194.1"/>
</dbReference>
<name>A0AB40BA19_DIOCR</name>
<dbReference type="InterPro" id="IPR025322">
    <property type="entry name" value="PADRE_dom"/>
</dbReference>
<evidence type="ECO:0000313" key="1">
    <source>
        <dbReference type="Proteomes" id="UP001515500"/>
    </source>
</evidence>
<evidence type="ECO:0000313" key="2">
    <source>
        <dbReference type="RefSeq" id="XP_039124127.1"/>
    </source>
</evidence>
<reference evidence="2 3" key="1">
    <citation type="submission" date="2025-04" db="UniProtKB">
        <authorList>
            <consortium name="RefSeq"/>
        </authorList>
    </citation>
    <scope>IDENTIFICATION</scope>
</reference>
<dbReference type="AlphaFoldDB" id="A0AB40BA19"/>
<dbReference type="GeneID" id="120260659"/>
<dbReference type="Pfam" id="PF14009">
    <property type="entry name" value="PADRE"/>
    <property type="match status" value="1"/>
</dbReference>
<gene>
    <name evidence="2 3" type="primary">LOC120260659</name>
</gene>
<dbReference type="Proteomes" id="UP001515500">
    <property type="component" value="Chromosome 5"/>
</dbReference>
<dbReference type="RefSeq" id="XP_039124127.1">
    <property type="nucleotide sequence ID" value="XM_039268193.1"/>
</dbReference>